<accession>A0A3B0CEM7</accession>
<dbReference type="Proteomes" id="UP000276603">
    <property type="component" value="Unassembled WGS sequence"/>
</dbReference>
<organism evidence="1 2">
    <name type="scientific">Ulvibacterium marinum</name>
    <dbReference type="NCBI Taxonomy" id="2419782"/>
    <lineage>
        <taxon>Bacteria</taxon>
        <taxon>Pseudomonadati</taxon>
        <taxon>Bacteroidota</taxon>
        <taxon>Flavobacteriia</taxon>
        <taxon>Flavobacteriales</taxon>
        <taxon>Flavobacteriaceae</taxon>
        <taxon>Ulvibacterium</taxon>
    </lineage>
</organism>
<sequence length="132" mass="15130">MSFKRATLSIAIGLLFANGILAHRPEKEFDINSITYIEEEAQVDLGFDTADYLPEGFDPYTIYFDLNSVSYMEEEGLPQLEELKIYLPADFDAYADPSSVEGINYMDSSDDIEMDFETAEYLPESFNVYQRK</sequence>
<dbReference type="OrthoDB" id="1178051at2"/>
<proteinExistence type="predicted"/>
<name>A0A3B0CEM7_9FLAO</name>
<evidence type="ECO:0000313" key="1">
    <source>
        <dbReference type="EMBL" id="RKN83581.1"/>
    </source>
</evidence>
<dbReference type="RefSeq" id="WP_120710787.1">
    <property type="nucleotide sequence ID" value="NZ_RBCJ01000001.1"/>
</dbReference>
<gene>
    <name evidence="1" type="ORF">D7Z94_07140</name>
</gene>
<dbReference type="AlphaFoldDB" id="A0A3B0CEM7"/>
<protein>
    <submittedName>
        <fullName evidence="1">Uncharacterized protein</fullName>
    </submittedName>
</protein>
<comment type="caution">
    <text evidence="1">The sequence shown here is derived from an EMBL/GenBank/DDBJ whole genome shotgun (WGS) entry which is preliminary data.</text>
</comment>
<dbReference type="EMBL" id="RBCJ01000001">
    <property type="protein sequence ID" value="RKN83581.1"/>
    <property type="molecule type" value="Genomic_DNA"/>
</dbReference>
<keyword evidence="2" id="KW-1185">Reference proteome</keyword>
<evidence type="ECO:0000313" key="2">
    <source>
        <dbReference type="Proteomes" id="UP000276603"/>
    </source>
</evidence>
<reference evidence="1 2" key="1">
    <citation type="submission" date="2018-10" db="EMBL/GenBank/DDBJ databases">
        <title>Ulvibacterium marinum gen. nov., sp. nov., a novel marine bacterium of the family Flavobacteriaceae, isolated from a culture of the green alga Ulva prolifera.</title>
        <authorList>
            <person name="Zhang Z."/>
        </authorList>
    </citation>
    <scope>NUCLEOTIDE SEQUENCE [LARGE SCALE GENOMIC DNA]</scope>
    <source>
        <strain evidence="1 2">CCMM003</strain>
    </source>
</reference>